<evidence type="ECO:0000313" key="2">
    <source>
        <dbReference type="Proteomes" id="UP001622594"/>
    </source>
</evidence>
<evidence type="ECO:0000313" key="1">
    <source>
        <dbReference type="EMBL" id="WTR68239.1"/>
    </source>
</evidence>
<dbReference type="RefSeq" id="WP_327165974.1">
    <property type="nucleotide sequence ID" value="NZ_CP108062.1"/>
</dbReference>
<accession>A0ABZ1L5C6</accession>
<name>A0ABZ1L5C6_9ACTN</name>
<dbReference type="Proteomes" id="UP001622594">
    <property type="component" value="Chromosome"/>
</dbReference>
<proteinExistence type="predicted"/>
<organism evidence="1 2">
    <name type="scientific">Streptomyces zaomyceticus</name>
    <dbReference type="NCBI Taxonomy" id="68286"/>
    <lineage>
        <taxon>Bacteria</taxon>
        <taxon>Bacillati</taxon>
        <taxon>Actinomycetota</taxon>
        <taxon>Actinomycetes</taxon>
        <taxon>Kitasatosporales</taxon>
        <taxon>Streptomycetaceae</taxon>
        <taxon>Streptomyces</taxon>
    </lineage>
</organism>
<sequence>MFAVVHCVQGIPKSLANDPGTVIEGGDLTAACPIIDSAIGAARTRTG</sequence>
<keyword evidence="2" id="KW-1185">Reference proteome</keyword>
<protein>
    <submittedName>
        <fullName evidence="1">Uncharacterized protein</fullName>
    </submittedName>
</protein>
<dbReference type="EMBL" id="CP108188">
    <property type="protein sequence ID" value="WTR68239.1"/>
    <property type="molecule type" value="Genomic_DNA"/>
</dbReference>
<reference evidence="1 2" key="1">
    <citation type="submission" date="2022-10" db="EMBL/GenBank/DDBJ databases">
        <title>The complete genomes of actinobacterial strains from the NBC collection.</title>
        <authorList>
            <person name="Joergensen T.S."/>
            <person name="Alvarez Arevalo M."/>
            <person name="Sterndorff E.B."/>
            <person name="Faurdal D."/>
            <person name="Vuksanovic O."/>
            <person name="Mourched A.-S."/>
            <person name="Charusanti P."/>
            <person name="Shaw S."/>
            <person name="Blin K."/>
            <person name="Weber T."/>
        </authorList>
    </citation>
    <scope>NUCLEOTIDE SEQUENCE [LARGE SCALE GENOMIC DNA]</scope>
    <source>
        <strain evidence="1 2">NBC_00123</strain>
    </source>
</reference>
<gene>
    <name evidence="1" type="ORF">OG814_02670</name>
</gene>